<keyword evidence="4" id="KW-0762">Sugar transport</keyword>
<keyword evidence="7 8" id="KW-0472">Membrane</keyword>
<dbReference type="GO" id="GO:0005886">
    <property type="term" value="C:plasma membrane"/>
    <property type="evidence" value="ECO:0007669"/>
    <property type="project" value="UniProtKB-SubCell"/>
</dbReference>
<accession>A0AAW0XSV1</accession>
<sequence>MSDSPPREAYCWDALIRQVLVAVVVSATMLQVGLVLGWPAVLPDLQADNSTSFNLTDNDIKWLVSSIGLAGMLGNLSAGSLMEVVGPRRLLTLLLVPASLFWLVQAFTPLLPVVYMSRLGGALLANVITTITCPLLAELLEPDYRGLFCCLPELMVSIGLLVAYVQAHRLSWQLATAVCAVPILPLCLFTLAVPESPFWLVRRGRLQEADMSLLMLRGPERHSQKDELPHIRRSIEEHPQSTVKDQMKQLRMVQYLQPVAVLVAVFVLRELGGQYAVFSYTVYLFHHAGLYLNAFTCTILVGVARLIATFVSSVLLDRVGRRPLLLSTSIVSAVAVAFGGFFLLVDIPGSSWVPLAAVLVFVLAYGLGVGPIPWVLLGEFLPTPVRSIGASITTSFFALTLFVVGFVFPELMRVIGTGGSLLIFAFFNVVLAAVVWAFLPETGGRTLHQLQEVFTTRPVARPLLDVAANTDSQEDSLDQSSPCSPSA</sequence>
<dbReference type="EMBL" id="JARKIK010000028">
    <property type="protein sequence ID" value="KAK8742281.1"/>
    <property type="molecule type" value="Genomic_DNA"/>
</dbReference>
<gene>
    <name evidence="10" type="ORF">OTU49_001772</name>
</gene>
<dbReference type="PROSITE" id="PS00216">
    <property type="entry name" value="SUGAR_TRANSPORT_1"/>
    <property type="match status" value="1"/>
</dbReference>
<comment type="caution">
    <text evidence="10">The sequence shown here is derived from an EMBL/GenBank/DDBJ whole genome shotgun (WGS) entry which is preliminary data.</text>
</comment>
<reference evidence="10 11" key="1">
    <citation type="journal article" date="2024" name="BMC Genomics">
        <title>Genome assembly of redclaw crayfish (Cherax quadricarinatus) provides insights into its immune adaptation and hypoxia tolerance.</title>
        <authorList>
            <person name="Liu Z."/>
            <person name="Zheng J."/>
            <person name="Li H."/>
            <person name="Fang K."/>
            <person name="Wang S."/>
            <person name="He J."/>
            <person name="Zhou D."/>
            <person name="Weng S."/>
            <person name="Chi M."/>
            <person name="Gu Z."/>
            <person name="He J."/>
            <person name="Li F."/>
            <person name="Wang M."/>
        </authorList>
    </citation>
    <scope>NUCLEOTIDE SEQUENCE [LARGE SCALE GENOMIC DNA]</scope>
    <source>
        <strain evidence="10">ZL_2023a</strain>
    </source>
</reference>
<feature type="transmembrane region" description="Helical" evidence="8">
    <location>
        <begin position="323"/>
        <end position="345"/>
    </location>
</feature>
<evidence type="ECO:0000256" key="4">
    <source>
        <dbReference type="ARBA" id="ARBA00022597"/>
    </source>
</evidence>
<dbReference type="InterPro" id="IPR005828">
    <property type="entry name" value="MFS_sugar_transport-like"/>
</dbReference>
<comment type="subcellular location">
    <subcellularLocation>
        <location evidence="1">Cell membrane</location>
        <topology evidence="1">Multi-pass membrane protein</topology>
    </subcellularLocation>
</comment>
<organism evidence="10 11">
    <name type="scientific">Cherax quadricarinatus</name>
    <name type="common">Australian red claw crayfish</name>
    <dbReference type="NCBI Taxonomy" id="27406"/>
    <lineage>
        <taxon>Eukaryota</taxon>
        <taxon>Metazoa</taxon>
        <taxon>Ecdysozoa</taxon>
        <taxon>Arthropoda</taxon>
        <taxon>Crustacea</taxon>
        <taxon>Multicrustacea</taxon>
        <taxon>Malacostraca</taxon>
        <taxon>Eumalacostraca</taxon>
        <taxon>Eucarida</taxon>
        <taxon>Decapoda</taxon>
        <taxon>Pleocyemata</taxon>
        <taxon>Astacidea</taxon>
        <taxon>Parastacoidea</taxon>
        <taxon>Parastacidae</taxon>
        <taxon>Cherax</taxon>
    </lineage>
</organism>
<evidence type="ECO:0000313" key="10">
    <source>
        <dbReference type="EMBL" id="KAK8742281.1"/>
    </source>
</evidence>
<keyword evidence="5 8" id="KW-0812">Transmembrane</keyword>
<keyword evidence="11" id="KW-1185">Reference proteome</keyword>
<dbReference type="PANTHER" id="PTHR48021:SF1">
    <property type="entry name" value="GH07001P-RELATED"/>
    <property type="match status" value="1"/>
</dbReference>
<dbReference type="InterPro" id="IPR020846">
    <property type="entry name" value="MFS_dom"/>
</dbReference>
<feature type="transmembrane region" description="Helical" evidence="8">
    <location>
        <begin position="414"/>
        <end position="439"/>
    </location>
</feature>
<evidence type="ECO:0000256" key="8">
    <source>
        <dbReference type="SAM" id="Phobius"/>
    </source>
</evidence>
<protein>
    <recommendedName>
        <fullName evidence="9">Major facilitator superfamily (MFS) profile domain-containing protein</fullName>
    </recommendedName>
</protein>
<keyword evidence="6 8" id="KW-1133">Transmembrane helix</keyword>
<evidence type="ECO:0000256" key="7">
    <source>
        <dbReference type="ARBA" id="ARBA00023136"/>
    </source>
</evidence>
<dbReference type="InterPro" id="IPR005829">
    <property type="entry name" value="Sugar_transporter_CS"/>
</dbReference>
<feature type="transmembrane region" description="Helical" evidence="8">
    <location>
        <begin position="351"/>
        <end position="376"/>
    </location>
</feature>
<proteinExistence type="predicted"/>
<evidence type="ECO:0000259" key="9">
    <source>
        <dbReference type="PROSITE" id="PS50850"/>
    </source>
</evidence>
<keyword evidence="2" id="KW-0813">Transport</keyword>
<feature type="domain" description="Major facilitator superfamily (MFS) profile" evidence="9">
    <location>
        <begin position="19"/>
        <end position="443"/>
    </location>
</feature>
<dbReference type="PANTHER" id="PTHR48021">
    <property type="match status" value="1"/>
</dbReference>
<feature type="transmembrane region" description="Helical" evidence="8">
    <location>
        <begin position="172"/>
        <end position="193"/>
    </location>
</feature>
<evidence type="ECO:0000256" key="1">
    <source>
        <dbReference type="ARBA" id="ARBA00004651"/>
    </source>
</evidence>
<feature type="transmembrane region" description="Helical" evidence="8">
    <location>
        <begin position="119"/>
        <end position="140"/>
    </location>
</feature>
<evidence type="ECO:0000256" key="2">
    <source>
        <dbReference type="ARBA" id="ARBA00022448"/>
    </source>
</evidence>
<feature type="transmembrane region" description="Helical" evidence="8">
    <location>
        <begin position="290"/>
        <end position="316"/>
    </location>
</feature>
<dbReference type="GO" id="GO:0022857">
    <property type="term" value="F:transmembrane transporter activity"/>
    <property type="evidence" value="ECO:0007669"/>
    <property type="project" value="InterPro"/>
</dbReference>
<evidence type="ECO:0000256" key="5">
    <source>
        <dbReference type="ARBA" id="ARBA00022692"/>
    </source>
</evidence>
<dbReference type="AlphaFoldDB" id="A0AAW0XSV1"/>
<dbReference type="Pfam" id="PF00083">
    <property type="entry name" value="Sugar_tr"/>
    <property type="match status" value="1"/>
</dbReference>
<evidence type="ECO:0000256" key="3">
    <source>
        <dbReference type="ARBA" id="ARBA00022475"/>
    </source>
</evidence>
<dbReference type="PROSITE" id="PS50850">
    <property type="entry name" value="MFS"/>
    <property type="match status" value="1"/>
</dbReference>
<dbReference type="InterPro" id="IPR036259">
    <property type="entry name" value="MFS_trans_sf"/>
</dbReference>
<name>A0AAW0XSV1_CHEQU</name>
<dbReference type="SUPFAM" id="SSF103473">
    <property type="entry name" value="MFS general substrate transporter"/>
    <property type="match status" value="1"/>
</dbReference>
<feature type="transmembrane region" description="Helical" evidence="8">
    <location>
        <begin position="255"/>
        <end position="278"/>
    </location>
</feature>
<feature type="transmembrane region" description="Helical" evidence="8">
    <location>
        <begin position="20"/>
        <end position="40"/>
    </location>
</feature>
<keyword evidence="3" id="KW-1003">Cell membrane</keyword>
<dbReference type="FunFam" id="1.20.1250.20:FF:000218">
    <property type="entry name" value="facilitated trehalose transporter Tret1"/>
    <property type="match status" value="1"/>
</dbReference>
<evidence type="ECO:0000313" key="11">
    <source>
        <dbReference type="Proteomes" id="UP001445076"/>
    </source>
</evidence>
<dbReference type="InterPro" id="IPR050549">
    <property type="entry name" value="MFS_Trehalose_Transporter"/>
</dbReference>
<feature type="transmembrane region" description="Helical" evidence="8">
    <location>
        <begin position="90"/>
        <end position="107"/>
    </location>
</feature>
<evidence type="ECO:0000256" key="6">
    <source>
        <dbReference type="ARBA" id="ARBA00022989"/>
    </source>
</evidence>
<feature type="transmembrane region" description="Helical" evidence="8">
    <location>
        <begin position="147"/>
        <end position="166"/>
    </location>
</feature>
<feature type="transmembrane region" description="Helical" evidence="8">
    <location>
        <begin position="388"/>
        <end position="408"/>
    </location>
</feature>
<feature type="transmembrane region" description="Helical" evidence="8">
    <location>
        <begin position="60"/>
        <end position="78"/>
    </location>
</feature>
<dbReference type="Proteomes" id="UP001445076">
    <property type="component" value="Unassembled WGS sequence"/>
</dbReference>
<dbReference type="Gene3D" id="1.20.1250.20">
    <property type="entry name" value="MFS general substrate transporter like domains"/>
    <property type="match status" value="1"/>
</dbReference>